<reference evidence="1" key="1">
    <citation type="submission" date="2023-07" db="EMBL/GenBank/DDBJ databases">
        <authorList>
            <consortium name="AG Swart"/>
            <person name="Singh M."/>
            <person name="Singh A."/>
            <person name="Seah K."/>
            <person name="Emmerich C."/>
        </authorList>
    </citation>
    <scope>NUCLEOTIDE SEQUENCE</scope>
    <source>
        <strain evidence="1">DP1</strain>
    </source>
</reference>
<protein>
    <submittedName>
        <fullName evidence="1">Uncharacterized protein</fullName>
    </submittedName>
</protein>
<dbReference type="Proteomes" id="UP001295684">
    <property type="component" value="Unassembled WGS sequence"/>
</dbReference>
<name>A0AAD1XD16_EUPCR</name>
<organism evidence="1 2">
    <name type="scientific">Euplotes crassus</name>
    <dbReference type="NCBI Taxonomy" id="5936"/>
    <lineage>
        <taxon>Eukaryota</taxon>
        <taxon>Sar</taxon>
        <taxon>Alveolata</taxon>
        <taxon>Ciliophora</taxon>
        <taxon>Intramacronucleata</taxon>
        <taxon>Spirotrichea</taxon>
        <taxon>Hypotrichia</taxon>
        <taxon>Euplotida</taxon>
        <taxon>Euplotidae</taxon>
        <taxon>Moneuplotes</taxon>
    </lineage>
</organism>
<dbReference type="EMBL" id="CAMPGE010013002">
    <property type="protein sequence ID" value="CAI2371754.1"/>
    <property type="molecule type" value="Genomic_DNA"/>
</dbReference>
<proteinExistence type="predicted"/>
<sequence>MSNSNISTIKIINNSTSIWIESRQKTRYQMIRADRCPILNPKQAAELCFTPQLGMCDAPMGVGADQFFQTKDGAQKFLLSWSIPPLNCKPKVRVTFEQNIKVEASFENKNLVVRIATEEEELPPIIAPKIHRKMSEDNKIDDSLKLEKHDTTISKVTVLQKSEIHSNTTDADSEDLVRSTILVNTSRCNEYSISQRKADSLSDIGDCPEKLIEKTFSYQTCNYFPLGYQIKPPSLDLD</sequence>
<dbReference type="AlphaFoldDB" id="A0AAD1XD16"/>
<keyword evidence="2" id="KW-1185">Reference proteome</keyword>
<accession>A0AAD1XD16</accession>
<gene>
    <name evidence="1" type="ORF">ECRASSUSDP1_LOCUS13079</name>
</gene>
<comment type="caution">
    <text evidence="1">The sequence shown here is derived from an EMBL/GenBank/DDBJ whole genome shotgun (WGS) entry which is preliminary data.</text>
</comment>
<evidence type="ECO:0000313" key="1">
    <source>
        <dbReference type="EMBL" id="CAI2371754.1"/>
    </source>
</evidence>
<evidence type="ECO:0000313" key="2">
    <source>
        <dbReference type="Proteomes" id="UP001295684"/>
    </source>
</evidence>